<comment type="caution">
    <text evidence="5">The sequence shown here is derived from an EMBL/GenBank/DDBJ whole genome shotgun (WGS) entry which is preliminary data.</text>
</comment>
<dbReference type="PANTHER" id="PTHR44688:SF16">
    <property type="entry name" value="DNA-BINDING TRANSCRIPTIONAL ACTIVATOR DEVR_DOSR"/>
    <property type="match status" value="1"/>
</dbReference>
<dbReference type="CDD" id="cd06170">
    <property type="entry name" value="LuxR_C_like"/>
    <property type="match status" value="1"/>
</dbReference>
<accession>A0ABS5TTW9</accession>
<dbReference type="PANTHER" id="PTHR44688">
    <property type="entry name" value="DNA-BINDING TRANSCRIPTIONAL ACTIVATOR DEVR_DOSR"/>
    <property type="match status" value="1"/>
</dbReference>
<keyword evidence="1" id="KW-0805">Transcription regulation</keyword>
<organism evidence="5 6">
    <name type="scientific">Kineosporia corallincola</name>
    <dbReference type="NCBI Taxonomy" id="2835133"/>
    <lineage>
        <taxon>Bacteria</taxon>
        <taxon>Bacillati</taxon>
        <taxon>Actinomycetota</taxon>
        <taxon>Actinomycetes</taxon>
        <taxon>Kineosporiales</taxon>
        <taxon>Kineosporiaceae</taxon>
        <taxon>Kineosporia</taxon>
    </lineage>
</organism>
<evidence type="ECO:0000256" key="2">
    <source>
        <dbReference type="ARBA" id="ARBA00023125"/>
    </source>
</evidence>
<evidence type="ECO:0000313" key="6">
    <source>
        <dbReference type="Proteomes" id="UP001197247"/>
    </source>
</evidence>
<proteinExistence type="predicted"/>
<keyword evidence="2" id="KW-0238">DNA-binding</keyword>
<evidence type="ECO:0000256" key="1">
    <source>
        <dbReference type="ARBA" id="ARBA00023015"/>
    </source>
</evidence>
<dbReference type="InterPro" id="IPR000792">
    <property type="entry name" value="Tscrpt_reg_LuxR_C"/>
</dbReference>
<dbReference type="SUPFAM" id="SSF46894">
    <property type="entry name" value="C-terminal effector domain of the bipartite response regulators"/>
    <property type="match status" value="1"/>
</dbReference>
<sequence length="227" mass="24803">MSRTLQTAIPRPHAHAAATHWRGRTFVSVLAQDPPTRAGVSSMLLRQEVLLLPPSRMEECEVLIVVARASDQMWLKELLSATDGDTPVVLVLDAPGHADPASLAALGVQTCVWRAQVSPDRLRAEILSLQPVPSGRTVDRGLRARRARVQAQFEAFGSPPGEGEEAPSEREIEVLRCIADGMDTAEIAERMRYSERTVKSILHSVTTRCGLGNRVQAVAYAIRAGWL</sequence>
<dbReference type="PROSITE" id="PS00622">
    <property type="entry name" value="HTH_LUXR_1"/>
    <property type="match status" value="1"/>
</dbReference>
<dbReference type="RefSeq" id="WP_214160797.1">
    <property type="nucleotide sequence ID" value="NZ_JAHBAY010000026.1"/>
</dbReference>
<evidence type="ECO:0000256" key="3">
    <source>
        <dbReference type="ARBA" id="ARBA00023163"/>
    </source>
</evidence>
<dbReference type="InterPro" id="IPR036388">
    <property type="entry name" value="WH-like_DNA-bd_sf"/>
</dbReference>
<dbReference type="EMBL" id="JAHBAY010000026">
    <property type="protein sequence ID" value="MBT0774258.1"/>
    <property type="molecule type" value="Genomic_DNA"/>
</dbReference>
<dbReference type="Proteomes" id="UP001197247">
    <property type="component" value="Unassembled WGS sequence"/>
</dbReference>
<dbReference type="PRINTS" id="PR00038">
    <property type="entry name" value="HTHLUXR"/>
</dbReference>
<reference evidence="5 6" key="1">
    <citation type="submission" date="2021-05" db="EMBL/GenBank/DDBJ databases">
        <title>Kineosporia and Streptomyces sp. nov. two new marine actinobacteria isolated from Coral.</title>
        <authorList>
            <person name="Buangrab K."/>
            <person name="Sutthacheep M."/>
            <person name="Yeemin T."/>
            <person name="Harunari E."/>
            <person name="Igarashi Y."/>
            <person name="Kanchanasin P."/>
            <person name="Tanasupawat S."/>
            <person name="Phongsopitanun W."/>
        </authorList>
    </citation>
    <scope>NUCLEOTIDE SEQUENCE [LARGE SCALE GENOMIC DNA]</scope>
    <source>
        <strain evidence="5 6">J2-2</strain>
    </source>
</reference>
<name>A0ABS5TTW9_9ACTN</name>
<dbReference type="PROSITE" id="PS50043">
    <property type="entry name" value="HTH_LUXR_2"/>
    <property type="match status" value="1"/>
</dbReference>
<dbReference type="InterPro" id="IPR016032">
    <property type="entry name" value="Sig_transdc_resp-reg_C-effctor"/>
</dbReference>
<evidence type="ECO:0000313" key="5">
    <source>
        <dbReference type="EMBL" id="MBT0774258.1"/>
    </source>
</evidence>
<gene>
    <name evidence="5" type="ORF">KIH74_35270</name>
</gene>
<evidence type="ECO:0000259" key="4">
    <source>
        <dbReference type="PROSITE" id="PS50043"/>
    </source>
</evidence>
<keyword evidence="6" id="KW-1185">Reference proteome</keyword>
<dbReference type="SMART" id="SM00421">
    <property type="entry name" value="HTH_LUXR"/>
    <property type="match status" value="1"/>
</dbReference>
<feature type="domain" description="HTH luxR-type" evidence="4">
    <location>
        <begin position="160"/>
        <end position="225"/>
    </location>
</feature>
<keyword evidence="3" id="KW-0804">Transcription</keyword>
<dbReference type="Gene3D" id="1.10.10.10">
    <property type="entry name" value="Winged helix-like DNA-binding domain superfamily/Winged helix DNA-binding domain"/>
    <property type="match status" value="1"/>
</dbReference>
<protein>
    <recommendedName>
        <fullName evidence="4">HTH luxR-type domain-containing protein</fullName>
    </recommendedName>
</protein>
<dbReference type="Pfam" id="PF00196">
    <property type="entry name" value="GerE"/>
    <property type="match status" value="1"/>
</dbReference>